<name>A0ACB5RFU9_9CLOT</name>
<sequence>MNNFIIITIIKCIIIYILALFVSKLMGSKILSQTTLFDFIIAISMGSLIGVAVSTSCGDKFITAIIALFTFTFLEILTGYIHIKHFKLRKFLNAQPVTLIENGEILNLNMKKIKLTLNELMMKLREKTVFNINDVQMAILESDGTLSVLLKSEKQSITREDLNIESSKSTLTKDLIIDGTIIYETLKNADLNENWLSTELQNYGINNINEVFYAGLDSSKKLYISKKKRF</sequence>
<accession>A0ACB5RFU9</accession>
<protein>
    <submittedName>
        <fullName evidence="1">DUF421 domain-containing protein</fullName>
    </submittedName>
</protein>
<gene>
    <name evidence="1" type="ORF">rsdtw13_32240</name>
</gene>
<evidence type="ECO:0000313" key="2">
    <source>
        <dbReference type="Proteomes" id="UP001058074"/>
    </source>
</evidence>
<reference evidence="1" key="1">
    <citation type="journal article" date="2025" name="Int. J. Syst. Evol. Microbiol.">
        <title>Inconstantimicrobium mannanitabidum sp. nov., a novel member of the family Clostridiaceae isolated from anoxic soil under the treatment of reductive soil disinfestation.</title>
        <authorList>
            <person name="Ueki A."/>
            <person name="Tonouchi A."/>
            <person name="Honma S."/>
            <person name="Kaku N."/>
            <person name="Ueki K."/>
        </authorList>
    </citation>
    <scope>NUCLEOTIDE SEQUENCE</scope>
    <source>
        <strain evidence="1">TW13</strain>
    </source>
</reference>
<evidence type="ECO:0000313" key="1">
    <source>
        <dbReference type="EMBL" id="GKX67966.1"/>
    </source>
</evidence>
<dbReference type="Proteomes" id="UP001058074">
    <property type="component" value="Unassembled WGS sequence"/>
</dbReference>
<organism evidence="1 2">
    <name type="scientific">Inconstantimicrobium mannanitabidum</name>
    <dbReference type="NCBI Taxonomy" id="1604901"/>
    <lineage>
        <taxon>Bacteria</taxon>
        <taxon>Bacillati</taxon>
        <taxon>Bacillota</taxon>
        <taxon>Clostridia</taxon>
        <taxon>Eubacteriales</taxon>
        <taxon>Clostridiaceae</taxon>
        <taxon>Inconstantimicrobium</taxon>
    </lineage>
</organism>
<keyword evidence="2" id="KW-1185">Reference proteome</keyword>
<dbReference type="EMBL" id="BROD01000001">
    <property type="protein sequence ID" value="GKX67966.1"/>
    <property type="molecule type" value="Genomic_DNA"/>
</dbReference>
<comment type="caution">
    <text evidence="1">The sequence shown here is derived from an EMBL/GenBank/DDBJ whole genome shotgun (WGS) entry which is preliminary data.</text>
</comment>
<proteinExistence type="predicted"/>